<dbReference type="SUPFAM" id="SSF52172">
    <property type="entry name" value="CheY-like"/>
    <property type="match status" value="1"/>
</dbReference>
<dbReference type="Pfam" id="PF08448">
    <property type="entry name" value="PAS_4"/>
    <property type="match status" value="1"/>
</dbReference>
<dbReference type="Pfam" id="PF00072">
    <property type="entry name" value="Response_reg"/>
    <property type="match status" value="1"/>
</dbReference>
<dbReference type="NCBIfam" id="TIGR00229">
    <property type="entry name" value="sensory_box"/>
    <property type="match status" value="1"/>
</dbReference>
<dbReference type="EC" id="2.7.13.3" evidence="2"/>
<dbReference type="Gene3D" id="1.10.287.130">
    <property type="match status" value="1"/>
</dbReference>
<dbReference type="InterPro" id="IPR000700">
    <property type="entry name" value="PAS-assoc_C"/>
</dbReference>
<gene>
    <name evidence="11" type="primary">luxQ_2</name>
    <name evidence="11" type="ORF">DPBNPPHM_00650</name>
</gene>
<dbReference type="PANTHER" id="PTHR43047">
    <property type="entry name" value="TWO-COMPONENT HISTIDINE PROTEIN KINASE"/>
    <property type="match status" value="1"/>
</dbReference>
<dbReference type="CDD" id="cd16922">
    <property type="entry name" value="HATPase_EvgS-ArcB-TorS-like"/>
    <property type="match status" value="1"/>
</dbReference>
<evidence type="ECO:0000313" key="11">
    <source>
        <dbReference type="EMBL" id="CAA0083900.1"/>
    </source>
</evidence>
<evidence type="ECO:0000256" key="3">
    <source>
        <dbReference type="ARBA" id="ARBA00022553"/>
    </source>
</evidence>
<dbReference type="InterPro" id="IPR036097">
    <property type="entry name" value="HisK_dim/P_sf"/>
</dbReference>
<name>A0A5S9MTI1_9GAMM</name>
<dbReference type="InterPro" id="IPR005467">
    <property type="entry name" value="His_kinase_dom"/>
</dbReference>
<dbReference type="GO" id="GO:0000155">
    <property type="term" value="F:phosphorelay sensor kinase activity"/>
    <property type="evidence" value="ECO:0007669"/>
    <property type="project" value="InterPro"/>
</dbReference>
<keyword evidence="3 7" id="KW-0597">Phosphoprotein</keyword>
<dbReference type="InterPro" id="IPR035965">
    <property type="entry name" value="PAS-like_dom_sf"/>
</dbReference>
<dbReference type="CDD" id="cd17546">
    <property type="entry name" value="REC_hyHK_CKI1_RcsC-like"/>
    <property type="match status" value="1"/>
</dbReference>
<dbReference type="AlphaFoldDB" id="A0A5S9MTI1"/>
<dbReference type="FunFam" id="3.30.565.10:FF:000010">
    <property type="entry name" value="Sensor histidine kinase RcsC"/>
    <property type="match status" value="1"/>
</dbReference>
<dbReference type="InterPro" id="IPR001789">
    <property type="entry name" value="Sig_transdc_resp-reg_receiver"/>
</dbReference>
<dbReference type="InterPro" id="IPR011006">
    <property type="entry name" value="CheY-like_superfamily"/>
</dbReference>
<dbReference type="OrthoDB" id="6187449at2"/>
<dbReference type="CDD" id="cd00082">
    <property type="entry name" value="HisKA"/>
    <property type="match status" value="1"/>
</dbReference>
<evidence type="ECO:0000259" key="8">
    <source>
        <dbReference type="PROSITE" id="PS50109"/>
    </source>
</evidence>
<accession>A0A5S9MTI1</accession>
<dbReference type="Pfam" id="PF02518">
    <property type="entry name" value="HATPase_c"/>
    <property type="match status" value="1"/>
</dbReference>
<evidence type="ECO:0000259" key="10">
    <source>
        <dbReference type="PROSITE" id="PS50113"/>
    </source>
</evidence>
<keyword evidence="4 11" id="KW-0808">Transferase</keyword>
<proteinExistence type="predicted"/>
<dbReference type="SMART" id="SM00448">
    <property type="entry name" value="REC"/>
    <property type="match status" value="1"/>
</dbReference>
<dbReference type="PROSITE" id="PS50113">
    <property type="entry name" value="PAC"/>
    <property type="match status" value="1"/>
</dbReference>
<dbReference type="EMBL" id="CACSII010000001">
    <property type="protein sequence ID" value="CAA0083900.1"/>
    <property type="molecule type" value="Genomic_DNA"/>
</dbReference>
<dbReference type="Proteomes" id="UP000434580">
    <property type="component" value="Unassembled WGS sequence"/>
</dbReference>
<feature type="domain" description="Histidine kinase" evidence="8">
    <location>
        <begin position="155"/>
        <end position="376"/>
    </location>
</feature>
<comment type="catalytic activity">
    <reaction evidence="1">
        <text>ATP + protein L-histidine = ADP + protein N-phospho-L-histidine.</text>
        <dbReference type="EC" id="2.7.13.3"/>
    </reaction>
</comment>
<protein>
    <recommendedName>
        <fullName evidence="2">histidine kinase</fullName>
        <ecNumber evidence="2">2.7.13.3</ecNumber>
    </recommendedName>
</protein>
<evidence type="ECO:0000256" key="1">
    <source>
        <dbReference type="ARBA" id="ARBA00000085"/>
    </source>
</evidence>
<feature type="modified residue" description="4-aspartylphosphate" evidence="7">
    <location>
        <position position="447"/>
    </location>
</feature>
<evidence type="ECO:0000256" key="4">
    <source>
        <dbReference type="ARBA" id="ARBA00022679"/>
    </source>
</evidence>
<evidence type="ECO:0000256" key="7">
    <source>
        <dbReference type="PROSITE-ProRule" id="PRU00169"/>
    </source>
</evidence>
<evidence type="ECO:0000259" key="9">
    <source>
        <dbReference type="PROSITE" id="PS50110"/>
    </source>
</evidence>
<dbReference type="Pfam" id="PF00512">
    <property type="entry name" value="HisKA"/>
    <property type="match status" value="1"/>
</dbReference>
<evidence type="ECO:0000256" key="5">
    <source>
        <dbReference type="ARBA" id="ARBA00022777"/>
    </source>
</evidence>
<dbReference type="PROSITE" id="PS50109">
    <property type="entry name" value="HIS_KIN"/>
    <property type="match status" value="1"/>
</dbReference>
<keyword evidence="6" id="KW-0902">Two-component regulatory system</keyword>
<dbReference type="SUPFAM" id="SSF55874">
    <property type="entry name" value="ATPase domain of HSP90 chaperone/DNA topoisomerase II/histidine kinase"/>
    <property type="match status" value="1"/>
</dbReference>
<dbReference type="SUPFAM" id="SSF55785">
    <property type="entry name" value="PYP-like sensor domain (PAS domain)"/>
    <property type="match status" value="1"/>
</dbReference>
<evidence type="ECO:0000256" key="2">
    <source>
        <dbReference type="ARBA" id="ARBA00012438"/>
    </source>
</evidence>
<dbReference type="InterPro" id="IPR013656">
    <property type="entry name" value="PAS_4"/>
</dbReference>
<dbReference type="SUPFAM" id="SSF47384">
    <property type="entry name" value="Homodimeric domain of signal transducing histidine kinase"/>
    <property type="match status" value="1"/>
</dbReference>
<reference evidence="11 12" key="1">
    <citation type="submission" date="2019-11" db="EMBL/GenBank/DDBJ databases">
        <authorList>
            <person name="Holert J."/>
        </authorList>
    </citation>
    <scope>NUCLEOTIDE SEQUENCE [LARGE SCALE GENOMIC DNA]</scope>
    <source>
        <strain evidence="11">BC5_2</strain>
    </source>
</reference>
<evidence type="ECO:0000313" key="12">
    <source>
        <dbReference type="Proteomes" id="UP000434580"/>
    </source>
</evidence>
<dbReference type="PRINTS" id="PR00344">
    <property type="entry name" value="BCTRLSENSOR"/>
</dbReference>
<sequence>MDEILSPDMAVETVEALWRNSQDAWFIVSVGGDDFCYHSANTVYLSHFGNEIPQLIGRPMRDVLPPGEYDMCVTPFRQCLRQGRPLHYEFRATQGDGFRDWSFELSPLQGQGGRICFLLGHGRDITDARQAREQLAQLRRDLTDIDAGRCAFLANISHEMRTPVSGLTGAVELLMAAGQNTEQQHLAAMICDSSDTLSQLMADILDYARLSSGAVKLDYQRFSLGQLIEDLAARKQTLLSRNSLHLRLLLKAVKGIELYGDALRISQLLEKLLDNAIKFTRDGEVSVTAQVAVREGNARLVTVRVRDTGCGIDISRLDDVFKPFRQLDDSSTRRYGGAGLGLAIAKQLIDLMRGDIQVVSQAEEGSEFVIRLPLLLDESHQVFAEHIVVDRSVLSGARVLVVEDNPVNKLVTERLLNQHGLNVRSAANGKDALSVLAQHPIDIVLMDWQMPLMDGAEATRKIRSMPGMEASLPIIGLTAGIDHADVRQCQEAGMNDVLPKPLESSTLLDRMAHWLSLR</sequence>
<feature type="domain" description="Response regulatory" evidence="9">
    <location>
        <begin position="398"/>
        <end position="515"/>
    </location>
</feature>
<dbReference type="Gene3D" id="3.40.50.2300">
    <property type="match status" value="1"/>
</dbReference>
<dbReference type="InterPro" id="IPR000014">
    <property type="entry name" value="PAS"/>
</dbReference>
<dbReference type="InterPro" id="IPR036890">
    <property type="entry name" value="HATPase_C_sf"/>
</dbReference>
<dbReference type="PROSITE" id="PS50110">
    <property type="entry name" value="RESPONSE_REGULATORY"/>
    <property type="match status" value="1"/>
</dbReference>
<feature type="domain" description="PAC" evidence="10">
    <location>
        <begin position="86"/>
        <end position="137"/>
    </location>
</feature>
<organism evidence="11 12">
    <name type="scientific">BD1-7 clade bacterium</name>
    <dbReference type="NCBI Taxonomy" id="2029982"/>
    <lineage>
        <taxon>Bacteria</taxon>
        <taxon>Pseudomonadati</taxon>
        <taxon>Pseudomonadota</taxon>
        <taxon>Gammaproteobacteria</taxon>
        <taxon>Cellvibrionales</taxon>
        <taxon>Spongiibacteraceae</taxon>
        <taxon>BD1-7 clade</taxon>
    </lineage>
</organism>
<dbReference type="SMART" id="SM00387">
    <property type="entry name" value="HATPase_c"/>
    <property type="match status" value="1"/>
</dbReference>
<dbReference type="CDD" id="cd00130">
    <property type="entry name" value="PAS"/>
    <property type="match status" value="1"/>
</dbReference>
<evidence type="ECO:0000256" key="6">
    <source>
        <dbReference type="ARBA" id="ARBA00023012"/>
    </source>
</evidence>
<dbReference type="InterPro" id="IPR004358">
    <property type="entry name" value="Sig_transdc_His_kin-like_C"/>
</dbReference>
<dbReference type="InterPro" id="IPR003594">
    <property type="entry name" value="HATPase_dom"/>
</dbReference>
<keyword evidence="5 11" id="KW-0418">Kinase</keyword>
<dbReference type="SMART" id="SM00388">
    <property type="entry name" value="HisKA"/>
    <property type="match status" value="1"/>
</dbReference>
<dbReference type="InterPro" id="IPR003661">
    <property type="entry name" value="HisK_dim/P_dom"/>
</dbReference>
<dbReference type="Gene3D" id="3.30.565.10">
    <property type="entry name" value="Histidine kinase-like ATPase, C-terminal domain"/>
    <property type="match status" value="1"/>
</dbReference>
<dbReference type="Gene3D" id="3.30.450.20">
    <property type="entry name" value="PAS domain"/>
    <property type="match status" value="1"/>
</dbReference>